<dbReference type="SUPFAM" id="SSF88713">
    <property type="entry name" value="Glycoside hydrolase/deacetylase"/>
    <property type="match status" value="1"/>
</dbReference>
<dbReference type="GO" id="GO:0046872">
    <property type="term" value="F:metal ion binding"/>
    <property type="evidence" value="ECO:0007669"/>
    <property type="project" value="UniProtKB-KW"/>
</dbReference>
<dbReference type="GO" id="GO:0004572">
    <property type="term" value="F:mannosyl-oligosaccharide 1,3-1,6-alpha-mannosidase activity"/>
    <property type="evidence" value="ECO:0007669"/>
    <property type="project" value="UniProtKB-EC"/>
</dbReference>
<dbReference type="FunFam" id="1.20.1270.50:FF:000001">
    <property type="entry name" value="Alpha-mannosidase"/>
    <property type="match status" value="1"/>
</dbReference>
<evidence type="ECO:0000256" key="8">
    <source>
        <dbReference type="ARBA" id="ARBA00059516"/>
    </source>
</evidence>
<keyword evidence="14" id="KW-1185">Reference proteome</keyword>
<dbReference type="Gene3D" id="2.60.40.1180">
    <property type="entry name" value="Golgi alpha-mannosidase II"/>
    <property type="match status" value="1"/>
</dbReference>
<evidence type="ECO:0000259" key="12">
    <source>
        <dbReference type="SMART" id="SM00872"/>
    </source>
</evidence>
<dbReference type="SUPFAM" id="SSF88688">
    <property type="entry name" value="Families 57/38 glycoside transferase middle domain"/>
    <property type="match status" value="1"/>
</dbReference>
<comment type="function">
    <text evidence="8">Catalyzes the first committed step in the biosynthesis of complex N-glycans. It controls conversion of high mannose to complex N-glycans; the final hydrolytic step in the N-glycan maturation pathway.</text>
</comment>
<dbReference type="GO" id="GO:0006013">
    <property type="term" value="P:mannose metabolic process"/>
    <property type="evidence" value="ECO:0007669"/>
    <property type="project" value="InterPro"/>
</dbReference>
<dbReference type="GO" id="GO:0006491">
    <property type="term" value="P:N-glycan processing"/>
    <property type="evidence" value="ECO:0007669"/>
    <property type="project" value="TreeGrafter"/>
</dbReference>
<dbReference type="Gene3D" id="2.70.98.30">
    <property type="entry name" value="Golgi alpha-mannosidase II, domain 4"/>
    <property type="match status" value="1"/>
</dbReference>
<feature type="domain" description="Glycoside hydrolase family 38 central" evidence="12">
    <location>
        <begin position="432"/>
        <end position="514"/>
    </location>
</feature>
<evidence type="ECO:0000256" key="7">
    <source>
        <dbReference type="ARBA" id="ARBA00023295"/>
    </source>
</evidence>
<dbReference type="InterPro" id="IPR050843">
    <property type="entry name" value="Glycosyl_Hydrlase_38"/>
</dbReference>
<dbReference type="Pfam" id="PF07748">
    <property type="entry name" value="Glyco_hydro_38C"/>
    <property type="match status" value="1"/>
</dbReference>
<evidence type="ECO:0000256" key="5">
    <source>
        <dbReference type="ARBA" id="ARBA00022833"/>
    </source>
</evidence>
<dbReference type="GO" id="GO:0030246">
    <property type="term" value="F:carbohydrate binding"/>
    <property type="evidence" value="ECO:0007669"/>
    <property type="project" value="InterPro"/>
</dbReference>
<feature type="transmembrane region" description="Helical" evidence="11">
    <location>
        <begin position="9"/>
        <end position="30"/>
    </location>
</feature>
<evidence type="ECO:0000256" key="9">
    <source>
        <dbReference type="ARBA" id="ARBA00093232"/>
    </source>
</evidence>
<dbReference type="Gene3D" id="3.20.110.10">
    <property type="entry name" value="Glycoside hydrolase 38, N terminal domain"/>
    <property type="match status" value="1"/>
</dbReference>
<dbReference type="InterPro" id="IPR000602">
    <property type="entry name" value="Glyco_hydro_38_N"/>
</dbReference>
<dbReference type="InterPro" id="IPR037094">
    <property type="entry name" value="Glyco_hydro_38_cen_sf"/>
</dbReference>
<dbReference type="InterPro" id="IPR013780">
    <property type="entry name" value="Glyco_hydro_b"/>
</dbReference>
<dbReference type="CDD" id="cd10809">
    <property type="entry name" value="GH38N_AMII_GMII_SfManIII_like"/>
    <property type="match status" value="1"/>
</dbReference>
<dbReference type="SMART" id="SM00872">
    <property type="entry name" value="Alpha-mann_mid"/>
    <property type="match status" value="1"/>
</dbReference>
<keyword evidence="7 10" id="KW-0326">Glycosidase</keyword>
<dbReference type="InterPro" id="IPR015341">
    <property type="entry name" value="Glyco_hydro_38_cen"/>
</dbReference>
<evidence type="ECO:0000256" key="2">
    <source>
        <dbReference type="ARBA" id="ARBA00011748"/>
    </source>
</evidence>
<dbReference type="OrthoDB" id="10261055at2759"/>
<evidence type="ECO:0000313" key="14">
    <source>
        <dbReference type="Proteomes" id="UP000285301"/>
    </source>
</evidence>
<dbReference type="InterPro" id="IPR011013">
    <property type="entry name" value="Gal_mutarotase_sf_dom"/>
</dbReference>
<dbReference type="PANTHER" id="PTHR11607">
    <property type="entry name" value="ALPHA-MANNOSIDASE"/>
    <property type="match status" value="1"/>
</dbReference>
<dbReference type="EC" id="3.2.1.-" evidence="10"/>
<comment type="similarity">
    <text evidence="1 10">Belongs to the glycosyl hydrolase 38 family.</text>
</comment>
<evidence type="ECO:0000256" key="1">
    <source>
        <dbReference type="ARBA" id="ARBA00009792"/>
    </source>
</evidence>
<dbReference type="Proteomes" id="UP000285301">
    <property type="component" value="Unassembled WGS sequence"/>
</dbReference>
<proteinExistence type="inferred from homology"/>
<name>A0A443RR49_9ACAR</name>
<dbReference type="PANTHER" id="PTHR11607:SF3">
    <property type="entry name" value="LYSOSOMAL ALPHA-MANNOSIDASE"/>
    <property type="match status" value="1"/>
</dbReference>
<dbReference type="EMBL" id="NCKU01000044">
    <property type="protein sequence ID" value="RWS17725.1"/>
    <property type="molecule type" value="Genomic_DNA"/>
</dbReference>
<dbReference type="SUPFAM" id="SSF74650">
    <property type="entry name" value="Galactose mutarotase-like"/>
    <property type="match status" value="1"/>
</dbReference>
<reference evidence="13 14" key="1">
    <citation type="journal article" date="2018" name="Gigascience">
        <title>Genomes of trombidid mites reveal novel predicted allergens and laterally-transferred genes associated with secondary metabolism.</title>
        <authorList>
            <person name="Dong X."/>
            <person name="Chaisiri K."/>
            <person name="Xia D."/>
            <person name="Armstrong S.D."/>
            <person name="Fang Y."/>
            <person name="Donnelly M.J."/>
            <person name="Kadowaki T."/>
            <person name="McGarry J.W."/>
            <person name="Darby A.C."/>
            <person name="Makepeace B.L."/>
        </authorList>
    </citation>
    <scope>NUCLEOTIDE SEQUENCE [LARGE SCALE GENOMIC DNA]</scope>
    <source>
        <strain evidence="13">UoL-WK</strain>
    </source>
</reference>
<keyword evidence="11" id="KW-1133">Transmembrane helix</keyword>
<keyword evidence="5 10" id="KW-0862">Zinc</keyword>
<evidence type="ECO:0000256" key="4">
    <source>
        <dbReference type="ARBA" id="ARBA00022801"/>
    </source>
</evidence>
<dbReference type="InterPro" id="IPR027291">
    <property type="entry name" value="Glyco_hydro_38_N_sf"/>
</dbReference>
<evidence type="ECO:0000313" key="13">
    <source>
        <dbReference type="EMBL" id="RWS17725.1"/>
    </source>
</evidence>
<sequence>MNRVKFRRCFYFTFIIYVLSVFCYLVSIYLHDNDEVEIVSLKNERIEKFYQNLSNFSIDSEQQLIAVEHIYEELEFDNPYGGVWTQGWNLTVDESKFKSEKLKVFVVPHSHNDPGWLKTFDDYFENETKHILDNMLIALAENPKMTFIWDEISYFAEWWKSIKSEAKRKLVKKFLNNGQLEIVSGGWVMNDEANSHYFAIITQMIEGHQFLVDNLNYRPRYGWTIDPFGVSSSMSFLLKRMGFKAVVVQRIHYSIKKYLAGRKMLEFRWKQFWERESDKNDIIGHVEPFFSYDIPHTCGPDPHICCQFDFYRSGPMSCPWKTPPQMINEKNIEERAELLLDQYKKKSQLFRSNSLLVPLGDDFRYQKKSEWRMQYENYQKLFDYMNSKPELNVEIKFATLADYFRSLFASHPRQNFQSIIGDFFTYADRDDHYWSGYYTSRPFYKRFDRILESYLRASEIIFTLCLTSQTDKAALDKLSPYLIYARQNLALFQHHDAITGTARDHVVIDYAKRMLTSIKNAQKIIADSTSLLLNSLNSTKTIRLQFFENFIRADLIQSEDVLRLNENSTIASLVAYNSLVSARSEILCFRLESERNNWFIKDSNGHEINEVQFWSIGTDGANENVKEVCFLAKLKPLSLIQFTIETVRSKENNYQFSYDESYTYEDVSYFEISNELVKLTFSTNDGFLRKVVRNVNERGEETNVRIRFMTYGTDEYNGVQSGAYLFLPDYEEPEAIAFRDPAISVIRGDLISKVQTSFANPIFLKHNVFIVKGEDNFYVENIINLNADFFDNRELIMQLETNVNNGNEFYTDVNGLQMAKRKFYDKLPLQGNVYPMPTMMFIENNEIRLNVLTAQPLGVVNRKSGLIEVFLDRRLLQDDERGLPQGVTDNLKTSELFVVRIESKQNETRKVSIQSQLASLRLLNPVYLMFSKKQNDKSEISFMRSKLPCDVHLLNMRSKTPNLREFSVILHRFGVNYDSNCSSNESFKLSSLFSSKFARSINPIASHLSLSLLHLYKSNVSVFEDDQFIEQMDFNTYNIFMKENLK</sequence>
<organism evidence="13 14">
    <name type="scientific">Dinothrombium tinctorium</name>
    <dbReference type="NCBI Taxonomy" id="1965070"/>
    <lineage>
        <taxon>Eukaryota</taxon>
        <taxon>Metazoa</taxon>
        <taxon>Ecdysozoa</taxon>
        <taxon>Arthropoda</taxon>
        <taxon>Chelicerata</taxon>
        <taxon>Arachnida</taxon>
        <taxon>Acari</taxon>
        <taxon>Acariformes</taxon>
        <taxon>Trombidiformes</taxon>
        <taxon>Prostigmata</taxon>
        <taxon>Anystina</taxon>
        <taxon>Parasitengona</taxon>
        <taxon>Trombidioidea</taxon>
        <taxon>Trombidiidae</taxon>
        <taxon>Dinothrombium</taxon>
    </lineage>
</organism>
<evidence type="ECO:0000256" key="11">
    <source>
        <dbReference type="SAM" id="Phobius"/>
    </source>
</evidence>
<evidence type="ECO:0000256" key="3">
    <source>
        <dbReference type="ARBA" id="ARBA00022723"/>
    </source>
</evidence>
<dbReference type="AlphaFoldDB" id="A0A443RR49"/>
<gene>
    <name evidence="13" type="ORF">B4U79_13980</name>
</gene>
<dbReference type="InterPro" id="IPR011330">
    <property type="entry name" value="Glyco_hydro/deAcase_b/a-brl"/>
</dbReference>
<dbReference type="Pfam" id="PF09261">
    <property type="entry name" value="Alpha-mann_mid"/>
    <property type="match status" value="1"/>
</dbReference>
<dbReference type="STRING" id="1965070.A0A443RR49"/>
<keyword evidence="11" id="KW-0812">Transmembrane</keyword>
<comment type="subunit">
    <text evidence="2">Homodimer; disulfide-linked.</text>
</comment>
<keyword evidence="4 10" id="KW-0378">Hydrolase</keyword>
<keyword evidence="6" id="KW-1015">Disulfide bond</keyword>
<protein>
    <recommendedName>
        <fullName evidence="10">Alpha-mannosidase</fullName>
        <ecNumber evidence="10">3.2.1.-</ecNumber>
    </recommendedName>
</protein>
<keyword evidence="3 10" id="KW-0479">Metal-binding</keyword>
<comment type="cofactor">
    <cofactor evidence="10">
        <name>Zn(2+)</name>
        <dbReference type="ChEBI" id="CHEBI:29105"/>
    </cofactor>
    <text evidence="10">Binds 1 zinc ion per subunit.</text>
</comment>
<evidence type="ECO:0000256" key="6">
    <source>
        <dbReference type="ARBA" id="ARBA00023157"/>
    </source>
</evidence>
<dbReference type="Pfam" id="PF01074">
    <property type="entry name" value="Glyco_hydro_38N"/>
    <property type="match status" value="1"/>
</dbReference>
<evidence type="ECO:0000256" key="10">
    <source>
        <dbReference type="RuleBase" id="RU361199"/>
    </source>
</evidence>
<dbReference type="FunFam" id="3.20.110.10:FF:000003">
    <property type="entry name" value="Alpha-mannosidase"/>
    <property type="match status" value="1"/>
</dbReference>
<comment type="caution">
    <text evidence="13">The sequence shown here is derived from an EMBL/GenBank/DDBJ whole genome shotgun (WGS) entry which is preliminary data.</text>
</comment>
<dbReference type="InterPro" id="IPR028995">
    <property type="entry name" value="Glyco_hydro_57/38_cen_sf"/>
</dbReference>
<keyword evidence="11" id="KW-0472">Membrane</keyword>
<dbReference type="GO" id="GO:0000139">
    <property type="term" value="C:Golgi membrane"/>
    <property type="evidence" value="ECO:0007669"/>
    <property type="project" value="TreeGrafter"/>
</dbReference>
<accession>A0A443RR49</accession>
<dbReference type="InterPro" id="IPR011682">
    <property type="entry name" value="Glyco_hydro_38_C"/>
</dbReference>
<comment type="catalytic activity">
    <reaction evidence="9">
        <text>N(4)-{beta-D-GlcNAc-(1-&gt;2)-alpha-D-Man-(1-&gt;3)-[alpha-D-Man-(1-&gt;3)-[alpha-D-Man-(1-&gt;6)]-alpha-D-Man-(1-&gt;6)]-beta-D-Man-(1-&gt;4)-beta-D-GlcNAc-(1-&gt;4)-beta-D-GlcNAc}-L-asparaginyl-[protein] + 2 H2O = 2 alpha-D-mannopyranose + an N(4)-{beta-D-GlcNAc-(1-&gt;2)-alpha-D-Man-(1-&gt;3)-[alpha-D-Man-(1-&gt;6)]-beta-D-Man-(1-&gt;4)-beta-D-GlcNAc-(1-&gt;4)-beta-D-GlcNAc}-L-asparaginyl-[protein]</text>
        <dbReference type="Rhea" id="RHEA:56052"/>
        <dbReference type="Rhea" id="RHEA-COMP:14368"/>
        <dbReference type="Rhea" id="RHEA-COMP:14369"/>
        <dbReference type="ChEBI" id="CHEBI:15377"/>
        <dbReference type="ChEBI" id="CHEBI:28729"/>
        <dbReference type="ChEBI" id="CHEBI:60615"/>
        <dbReference type="ChEBI" id="CHEBI:60625"/>
        <dbReference type="EC" id="3.2.1.114"/>
    </reaction>
</comment>
<dbReference type="Gene3D" id="1.20.1270.50">
    <property type="entry name" value="Glycoside hydrolase family 38, central domain"/>
    <property type="match status" value="1"/>
</dbReference>